<dbReference type="Proteomes" id="UP000307173">
    <property type="component" value="Unassembled WGS sequence"/>
</dbReference>
<dbReference type="SUPFAM" id="SSF53613">
    <property type="entry name" value="Ribokinase-like"/>
    <property type="match status" value="1"/>
</dbReference>
<organism evidence="19 20">
    <name type="scientific">Pichia inconspicua</name>
    <dbReference type="NCBI Taxonomy" id="52247"/>
    <lineage>
        <taxon>Eukaryota</taxon>
        <taxon>Fungi</taxon>
        <taxon>Dikarya</taxon>
        <taxon>Ascomycota</taxon>
        <taxon>Saccharomycotina</taxon>
        <taxon>Pichiomycetes</taxon>
        <taxon>Pichiales</taxon>
        <taxon>Pichiaceae</taxon>
        <taxon>Pichia</taxon>
    </lineage>
</organism>
<reference evidence="19 20" key="1">
    <citation type="journal article" date="2019" name="Front. Genet.">
        <title>Whole-Genome Sequencing of the Opportunistic Yeast Pathogen Candida inconspicua Uncovers Its Hybrid Origin.</title>
        <authorList>
            <person name="Mixao V."/>
            <person name="Hansen A.P."/>
            <person name="Saus E."/>
            <person name="Boekhout T."/>
            <person name="Lass-Florl C."/>
            <person name="Gabaldon T."/>
        </authorList>
    </citation>
    <scope>NUCLEOTIDE SEQUENCE [LARGE SCALE GENOMIC DNA]</scope>
    <source>
        <strain evidence="19 20">CBS 180</strain>
    </source>
</reference>
<dbReference type="SUPFAM" id="SSF51391">
    <property type="entry name" value="Thiamin phosphate synthase"/>
    <property type="match status" value="1"/>
</dbReference>
<dbReference type="GO" id="GO:0005737">
    <property type="term" value="C:cytoplasm"/>
    <property type="evidence" value="ECO:0007669"/>
    <property type="project" value="TreeGrafter"/>
</dbReference>
<dbReference type="InterPro" id="IPR022998">
    <property type="entry name" value="ThiamineP_synth_TenI"/>
</dbReference>
<comment type="similarity">
    <text evidence="16">In the C-terminal section; belongs to the Thz kinase family.</text>
</comment>
<dbReference type="UniPathway" id="UPA00060">
    <property type="reaction ID" value="UER00139"/>
</dbReference>
<evidence type="ECO:0000256" key="16">
    <source>
        <dbReference type="ARBA" id="ARBA00061146"/>
    </source>
</evidence>
<dbReference type="GO" id="GO:0000287">
    <property type="term" value="F:magnesium ion binding"/>
    <property type="evidence" value="ECO:0007669"/>
    <property type="project" value="InterPro"/>
</dbReference>
<dbReference type="InterPro" id="IPR036206">
    <property type="entry name" value="ThiamineP_synth_sf"/>
</dbReference>
<keyword evidence="7" id="KW-0479">Metal-binding</keyword>
<dbReference type="InterPro" id="IPR000417">
    <property type="entry name" value="Hyethyz_kinase"/>
</dbReference>
<dbReference type="Pfam" id="PF02581">
    <property type="entry name" value="TMP-TENI"/>
    <property type="match status" value="1"/>
</dbReference>
<keyword evidence="6" id="KW-0808">Transferase</keyword>
<dbReference type="HAMAP" id="MF_00228">
    <property type="entry name" value="Thz_kinase"/>
    <property type="match status" value="1"/>
</dbReference>
<proteinExistence type="inferred from homology"/>
<keyword evidence="11" id="KW-0460">Magnesium</keyword>
<comment type="pathway">
    <text evidence="4">Cofactor biosynthesis; thiamine diphosphate biosynthesis; 4-methyl-5-(2-phosphoethyl)-thiazole from 5-(2-hydroxyethyl)-4-methylthiazole: step 1/1.</text>
</comment>
<dbReference type="NCBIfam" id="TIGR00693">
    <property type="entry name" value="thiE"/>
    <property type="match status" value="1"/>
</dbReference>
<gene>
    <name evidence="19" type="ORF">CANINC_002309</name>
</gene>
<evidence type="ECO:0000256" key="15">
    <source>
        <dbReference type="ARBA" id="ARBA00047883"/>
    </source>
</evidence>
<comment type="catalytic activity">
    <reaction evidence="15">
        <text>2-[(2R,5Z)-2-carboxy-4-methylthiazol-5(2H)-ylidene]ethyl phosphate + 4-amino-2-methyl-5-(diphosphooxymethyl)pyrimidine + 2 H(+) = thiamine phosphate + CO2 + diphosphate</text>
        <dbReference type="Rhea" id="RHEA:47844"/>
        <dbReference type="ChEBI" id="CHEBI:15378"/>
        <dbReference type="ChEBI" id="CHEBI:16526"/>
        <dbReference type="ChEBI" id="CHEBI:33019"/>
        <dbReference type="ChEBI" id="CHEBI:37575"/>
        <dbReference type="ChEBI" id="CHEBI:57841"/>
        <dbReference type="ChEBI" id="CHEBI:62899"/>
        <dbReference type="EC" id="2.5.1.3"/>
    </reaction>
</comment>
<dbReference type="CDD" id="cd01170">
    <property type="entry name" value="THZ_kinase"/>
    <property type="match status" value="1"/>
</dbReference>
<dbReference type="CDD" id="cd00564">
    <property type="entry name" value="TMP_TenI"/>
    <property type="match status" value="1"/>
</dbReference>
<evidence type="ECO:0000256" key="8">
    <source>
        <dbReference type="ARBA" id="ARBA00022741"/>
    </source>
</evidence>
<evidence type="ECO:0000256" key="6">
    <source>
        <dbReference type="ARBA" id="ARBA00022679"/>
    </source>
</evidence>
<dbReference type="GO" id="GO:0009229">
    <property type="term" value="P:thiamine diphosphate biosynthetic process"/>
    <property type="evidence" value="ECO:0007669"/>
    <property type="project" value="UniProtKB-UniPathway"/>
</dbReference>
<comment type="function">
    <text evidence="3">Condenses 4-methyl-5-(beta-hydroxyethyl)thiazole monophosphate (THZ-P) and 2-methyl-4-amino-5-hydroxymethyl pyrimidine pyrophosphate (HMP-PP) to form thiamine monophosphate (TMP).</text>
</comment>
<evidence type="ECO:0000256" key="5">
    <source>
        <dbReference type="ARBA" id="ARBA00005165"/>
    </source>
</evidence>
<dbReference type="GO" id="GO:0004417">
    <property type="term" value="F:hydroxyethylthiazole kinase activity"/>
    <property type="evidence" value="ECO:0007669"/>
    <property type="project" value="UniProtKB-EC"/>
</dbReference>
<dbReference type="FunFam" id="3.20.20.70:FF:000104">
    <property type="entry name" value="Thiamine biosynthetic bifunctional enzyme"/>
    <property type="match status" value="1"/>
</dbReference>
<comment type="caution">
    <text evidence="19">The sequence shown here is derived from an EMBL/GenBank/DDBJ whole genome shotgun (WGS) entry which is preliminary data.</text>
</comment>
<keyword evidence="10" id="KW-0067">ATP-binding</keyword>
<evidence type="ECO:0000256" key="17">
    <source>
        <dbReference type="ARBA" id="ARBA00061283"/>
    </source>
</evidence>
<comment type="cofactor">
    <cofactor evidence="2">
        <name>Mg(2+)</name>
        <dbReference type="ChEBI" id="CHEBI:18420"/>
    </cofactor>
</comment>
<sequence>MPSKFDRRNVNYTLYLVTNSEIVPPDEDFYDQIRKGLENGVTVVQLREKNLDTGAFVERAKAVHELTKEFGVPLIINDRIDVALAVDAEGVHIGQDDMDPLLARRIIGNDKILGVSVRDIDELELALKPGVDADYIGIGAVYATKTKELKKDSMGIDGVRQILEKVRSIPGLKSVIIGGLSKYNITSTLRQCDVNGFNTDGVAVVSCIMAQLDAAFETRETLRSIELGFRRDKCYSEEESNTTPLVHFITNSVVQNFSANVCIAAGGSPVMSEFVGDFAAFAGISNEALVLNVGTPTNSTISVYEAAIKTYNANMKPIVFDPVGCAASPARYMLTENLLNLGYFTVIKGNLSELKAIADKKTINMRGVENVDENGNSNEIVEFLRKLAGERHAVIVLTGEVDYIIDGINWESVLRGCKVRGGNKLMSKITGSGCALGGVIAKNIAKLPYISAYEATVRSVCMYKEAGYLAGERSDGPGSFSVNFLDSLYQLNEGMIDIKNSFIEEL</sequence>
<name>A0A4T0X1J6_9ASCO</name>
<dbReference type="NCBIfam" id="NF006830">
    <property type="entry name" value="PRK09355.1"/>
    <property type="match status" value="1"/>
</dbReference>
<keyword evidence="12" id="KW-0784">Thiamine biosynthesis</keyword>
<evidence type="ECO:0000256" key="12">
    <source>
        <dbReference type="ARBA" id="ARBA00022977"/>
    </source>
</evidence>
<evidence type="ECO:0000256" key="9">
    <source>
        <dbReference type="ARBA" id="ARBA00022777"/>
    </source>
</evidence>
<evidence type="ECO:0000256" key="13">
    <source>
        <dbReference type="ARBA" id="ARBA00047334"/>
    </source>
</evidence>
<comment type="similarity">
    <text evidence="17">In the N-terminal section; belongs to the thiamine-phosphate synthase family.</text>
</comment>
<keyword evidence="20" id="KW-1185">Reference proteome</keyword>
<evidence type="ECO:0000256" key="3">
    <source>
        <dbReference type="ARBA" id="ARBA00003814"/>
    </source>
</evidence>
<dbReference type="EMBL" id="SELW01000370">
    <property type="protein sequence ID" value="TID28790.1"/>
    <property type="molecule type" value="Genomic_DNA"/>
</dbReference>
<evidence type="ECO:0000256" key="14">
    <source>
        <dbReference type="ARBA" id="ARBA00047851"/>
    </source>
</evidence>
<comment type="pathway">
    <text evidence="5">Cofactor biosynthesis; thiamine diphosphate biosynthesis; thiamine phosphate from 4-amino-2-methyl-5-diphosphomethylpyrimidine and 4-methyl-5-(2-phosphoethyl)-thiazole: step 1/1.</text>
</comment>
<dbReference type="Gene3D" id="3.20.20.70">
    <property type="entry name" value="Aldolase class I"/>
    <property type="match status" value="1"/>
</dbReference>
<keyword evidence="9" id="KW-0418">Kinase</keyword>
<dbReference type="Pfam" id="PF02110">
    <property type="entry name" value="HK"/>
    <property type="match status" value="1"/>
</dbReference>
<dbReference type="Gene3D" id="3.40.1190.20">
    <property type="match status" value="1"/>
</dbReference>
<comment type="catalytic activity">
    <reaction evidence="13">
        <text>4-methyl-5-(2-phosphooxyethyl)-thiazole + 4-amino-2-methyl-5-(diphosphooxymethyl)pyrimidine + H(+) = thiamine phosphate + diphosphate</text>
        <dbReference type="Rhea" id="RHEA:22328"/>
        <dbReference type="ChEBI" id="CHEBI:15378"/>
        <dbReference type="ChEBI" id="CHEBI:33019"/>
        <dbReference type="ChEBI" id="CHEBI:37575"/>
        <dbReference type="ChEBI" id="CHEBI:57841"/>
        <dbReference type="ChEBI" id="CHEBI:58296"/>
        <dbReference type="EC" id="2.5.1.3"/>
    </reaction>
</comment>
<dbReference type="InterPro" id="IPR029056">
    <property type="entry name" value="Ribokinase-like"/>
</dbReference>
<dbReference type="HAMAP" id="MF_00097">
    <property type="entry name" value="TMP_synthase"/>
    <property type="match status" value="1"/>
</dbReference>
<dbReference type="OrthoDB" id="4994at2759"/>
<dbReference type="STRING" id="52247.A0A4T0X1J6"/>
<evidence type="ECO:0000256" key="10">
    <source>
        <dbReference type="ARBA" id="ARBA00022840"/>
    </source>
</evidence>
<comment type="catalytic activity">
    <reaction evidence="14">
        <text>2-(2-carboxy-4-methylthiazol-5-yl)ethyl phosphate + 4-amino-2-methyl-5-(diphosphooxymethyl)pyrimidine + 2 H(+) = thiamine phosphate + CO2 + diphosphate</text>
        <dbReference type="Rhea" id="RHEA:47848"/>
        <dbReference type="ChEBI" id="CHEBI:15378"/>
        <dbReference type="ChEBI" id="CHEBI:16526"/>
        <dbReference type="ChEBI" id="CHEBI:33019"/>
        <dbReference type="ChEBI" id="CHEBI:37575"/>
        <dbReference type="ChEBI" id="CHEBI:57841"/>
        <dbReference type="ChEBI" id="CHEBI:62890"/>
        <dbReference type="EC" id="2.5.1.3"/>
    </reaction>
</comment>
<dbReference type="InterPro" id="IPR034291">
    <property type="entry name" value="TMP_synthase"/>
</dbReference>
<dbReference type="InterPro" id="IPR013785">
    <property type="entry name" value="Aldolase_TIM"/>
</dbReference>
<evidence type="ECO:0000313" key="20">
    <source>
        <dbReference type="Proteomes" id="UP000307173"/>
    </source>
</evidence>
<dbReference type="PANTHER" id="PTHR20857:SF23">
    <property type="entry name" value="THIAMINE BIOSYNTHETIC BIFUNCTIONAL ENZYME"/>
    <property type="match status" value="1"/>
</dbReference>
<dbReference type="GO" id="GO:0004789">
    <property type="term" value="F:thiamine-phosphate diphosphorylase activity"/>
    <property type="evidence" value="ECO:0007669"/>
    <property type="project" value="UniProtKB-EC"/>
</dbReference>
<comment type="catalytic activity">
    <reaction evidence="1">
        <text>5-(2-hydroxyethyl)-4-methylthiazole + ATP = 4-methyl-5-(2-phosphooxyethyl)-thiazole + ADP + H(+)</text>
        <dbReference type="Rhea" id="RHEA:24212"/>
        <dbReference type="ChEBI" id="CHEBI:15378"/>
        <dbReference type="ChEBI" id="CHEBI:17957"/>
        <dbReference type="ChEBI" id="CHEBI:30616"/>
        <dbReference type="ChEBI" id="CHEBI:58296"/>
        <dbReference type="ChEBI" id="CHEBI:456216"/>
        <dbReference type="EC" id="2.7.1.50"/>
    </reaction>
</comment>
<dbReference type="PANTHER" id="PTHR20857">
    <property type="entry name" value="THIAMINE-PHOSPHATE PYROPHOSPHORYLASE"/>
    <property type="match status" value="1"/>
</dbReference>
<dbReference type="PRINTS" id="PR01099">
    <property type="entry name" value="HYETHTZKNASE"/>
</dbReference>
<evidence type="ECO:0000259" key="18">
    <source>
        <dbReference type="Pfam" id="PF02581"/>
    </source>
</evidence>
<dbReference type="AlphaFoldDB" id="A0A4T0X1J6"/>
<evidence type="ECO:0000256" key="11">
    <source>
        <dbReference type="ARBA" id="ARBA00022842"/>
    </source>
</evidence>
<evidence type="ECO:0000256" key="4">
    <source>
        <dbReference type="ARBA" id="ARBA00004868"/>
    </source>
</evidence>
<evidence type="ECO:0000256" key="7">
    <source>
        <dbReference type="ARBA" id="ARBA00022723"/>
    </source>
</evidence>
<feature type="domain" description="Thiamine phosphate synthase/TenI" evidence="18">
    <location>
        <begin position="14"/>
        <end position="208"/>
    </location>
</feature>
<protein>
    <recommendedName>
        <fullName evidence="18">Thiamine phosphate synthase/TenI domain-containing protein</fullName>
    </recommendedName>
</protein>
<dbReference type="GO" id="GO:0009228">
    <property type="term" value="P:thiamine biosynthetic process"/>
    <property type="evidence" value="ECO:0007669"/>
    <property type="project" value="UniProtKB-KW"/>
</dbReference>
<evidence type="ECO:0000256" key="2">
    <source>
        <dbReference type="ARBA" id="ARBA00001946"/>
    </source>
</evidence>
<accession>A0A4T0X1J6</accession>
<keyword evidence="8" id="KW-0547">Nucleotide-binding</keyword>
<evidence type="ECO:0000313" key="19">
    <source>
        <dbReference type="EMBL" id="TID28790.1"/>
    </source>
</evidence>
<dbReference type="GO" id="GO:0005524">
    <property type="term" value="F:ATP binding"/>
    <property type="evidence" value="ECO:0007669"/>
    <property type="project" value="UniProtKB-KW"/>
</dbReference>
<evidence type="ECO:0000256" key="1">
    <source>
        <dbReference type="ARBA" id="ARBA00001771"/>
    </source>
</evidence>